<dbReference type="RefSeq" id="WP_194447364.1">
    <property type="nucleotide sequence ID" value="NZ_CP063849.1"/>
</dbReference>
<accession>A0A7S7NM72</accession>
<protein>
    <submittedName>
        <fullName evidence="1">Uncharacterized protein</fullName>
    </submittedName>
</protein>
<keyword evidence="2" id="KW-1185">Reference proteome</keyword>
<organism evidence="1 2">
    <name type="scientific">Paludibaculum fermentans</name>
    <dbReference type="NCBI Taxonomy" id="1473598"/>
    <lineage>
        <taxon>Bacteria</taxon>
        <taxon>Pseudomonadati</taxon>
        <taxon>Acidobacteriota</taxon>
        <taxon>Terriglobia</taxon>
        <taxon>Bryobacterales</taxon>
        <taxon>Bryobacteraceae</taxon>
        <taxon>Paludibaculum</taxon>
    </lineage>
</organism>
<dbReference type="EMBL" id="CP063849">
    <property type="protein sequence ID" value="QOY85694.1"/>
    <property type="molecule type" value="Genomic_DNA"/>
</dbReference>
<dbReference type="AlphaFoldDB" id="A0A7S7NM72"/>
<evidence type="ECO:0000313" key="2">
    <source>
        <dbReference type="Proteomes" id="UP000593892"/>
    </source>
</evidence>
<dbReference type="KEGG" id="pfer:IRI77_23075"/>
<evidence type="ECO:0000313" key="1">
    <source>
        <dbReference type="EMBL" id="QOY85694.1"/>
    </source>
</evidence>
<sequence length="82" mass="8757">MEADAYVLAEIPGFGRIYDCGGCGNLHLSIGPVSLTLTPEAYMQLTALLNTSAAQFEMLLHSRRMNAPHQLPGSMPPGLEGL</sequence>
<reference evidence="1 2" key="1">
    <citation type="submission" date="2020-10" db="EMBL/GenBank/DDBJ databases">
        <title>Complete genome sequence of Paludibaculum fermentans P105T, a facultatively anaerobic acidobacterium capable of dissimilatory Fe(III) reduction.</title>
        <authorList>
            <person name="Dedysh S.N."/>
            <person name="Beletsky A.V."/>
            <person name="Kulichevskaya I.S."/>
            <person name="Mardanov A.V."/>
            <person name="Ravin N.V."/>
        </authorList>
    </citation>
    <scope>NUCLEOTIDE SEQUENCE [LARGE SCALE GENOMIC DNA]</scope>
    <source>
        <strain evidence="1 2">P105</strain>
    </source>
</reference>
<proteinExistence type="predicted"/>
<dbReference type="Proteomes" id="UP000593892">
    <property type="component" value="Chromosome"/>
</dbReference>
<name>A0A7S7NM72_PALFE</name>
<gene>
    <name evidence="1" type="ORF">IRI77_23075</name>
</gene>